<dbReference type="SMART" id="SM01117">
    <property type="entry name" value="Cyt-b5"/>
    <property type="match status" value="2"/>
</dbReference>
<dbReference type="Pfam" id="PF03142">
    <property type="entry name" value="Chitin_synth_2"/>
    <property type="match status" value="1"/>
</dbReference>
<keyword evidence="13" id="KW-0547">Nucleotide-binding</keyword>
<evidence type="ECO:0000256" key="2">
    <source>
        <dbReference type="ARBA" id="ARBA00012543"/>
    </source>
</evidence>
<feature type="domain" description="Cytochrome b5 heme-binding" evidence="16">
    <location>
        <begin position="902"/>
        <end position="961"/>
    </location>
</feature>
<feature type="compositionally biased region" description="Polar residues" evidence="14">
    <location>
        <begin position="791"/>
        <end position="805"/>
    </location>
</feature>
<dbReference type="EMBL" id="JAGPYM010000026">
    <property type="protein sequence ID" value="KAH6880471.1"/>
    <property type="molecule type" value="Genomic_DNA"/>
</dbReference>
<dbReference type="Gene3D" id="3.40.850.10">
    <property type="entry name" value="Kinesin motor domain"/>
    <property type="match status" value="1"/>
</dbReference>
<dbReference type="GO" id="GO:0003774">
    <property type="term" value="F:cytoskeletal motor activity"/>
    <property type="evidence" value="ECO:0007669"/>
    <property type="project" value="UniProtKB-UniRule"/>
</dbReference>
<keyword evidence="5" id="KW-0808">Transferase</keyword>
<evidence type="ECO:0000256" key="13">
    <source>
        <dbReference type="PROSITE-ProRule" id="PRU00782"/>
    </source>
</evidence>
<protein>
    <recommendedName>
        <fullName evidence="2">chitin synthase</fullName>
        <ecNumber evidence="2">2.4.1.16</ecNumber>
    </recommendedName>
</protein>
<dbReference type="Gene3D" id="1.20.58.530">
    <property type="match status" value="1"/>
</dbReference>
<dbReference type="PROSITE" id="PS50255">
    <property type="entry name" value="CYTOCHROME_B5_2"/>
    <property type="match status" value="1"/>
</dbReference>
<evidence type="ECO:0000256" key="14">
    <source>
        <dbReference type="SAM" id="MobiDB-lite"/>
    </source>
</evidence>
<dbReference type="OrthoDB" id="370884at2759"/>
<comment type="caution">
    <text evidence="13">Lacks conserved residue(s) required for the propagation of feature annotation.</text>
</comment>
<feature type="domain" description="Myosin motor" evidence="17">
    <location>
        <begin position="1"/>
        <end position="732"/>
    </location>
</feature>
<proteinExistence type="inferred from homology"/>
<dbReference type="Pfam" id="PF00173">
    <property type="entry name" value="Cyt-b5"/>
    <property type="match status" value="1"/>
</dbReference>
<dbReference type="PANTHER" id="PTHR22914">
    <property type="entry name" value="CHITIN SYNTHASE"/>
    <property type="match status" value="1"/>
</dbReference>
<dbReference type="SMART" id="SM00242">
    <property type="entry name" value="MYSc"/>
    <property type="match status" value="1"/>
</dbReference>
<dbReference type="PROSITE" id="PS51456">
    <property type="entry name" value="MYOSIN_MOTOR"/>
    <property type="match status" value="1"/>
</dbReference>
<feature type="binding site" evidence="13">
    <location>
        <begin position="104"/>
        <end position="111"/>
    </location>
    <ligand>
        <name>ATP</name>
        <dbReference type="ChEBI" id="CHEBI:30616"/>
    </ligand>
</feature>
<dbReference type="GO" id="GO:0005524">
    <property type="term" value="F:ATP binding"/>
    <property type="evidence" value="ECO:0007669"/>
    <property type="project" value="UniProtKB-UniRule"/>
</dbReference>
<feature type="transmembrane region" description="Helical" evidence="15">
    <location>
        <begin position="878"/>
        <end position="898"/>
    </location>
</feature>
<keyword evidence="11" id="KW-0325">Glycoprotein</keyword>
<evidence type="ECO:0000256" key="11">
    <source>
        <dbReference type="ARBA" id="ARBA00023180"/>
    </source>
</evidence>
<keyword evidence="13" id="KW-0067">ATP-binding</keyword>
<comment type="similarity">
    <text evidence="13">Belongs to the TRAFAC class myosin-kinesin ATPase superfamily. Myosin family.</text>
</comment>
<dbReference type="InterPro" id="IPR027417">
    <property type="entry name" value="P-loop_NTPase"/>
</dbReference>
<keyword evidence="19" id="KW-1185">Reference proteome</keyword>
<evidence type="ECO:0000256" key="9">
    <source>
        <dbReference type="ARBA" id="ARBA00023136"/>
    </source>
</evidence>
<evidence type="ECO:0000259" key="17">
    <source>
        <dbReference type="PROSITE" id="PS51456"/>
    </source>
</evidence>
<feature type="transmembrane region" description="Helical" evidence="15">
    <location>
        <begin position="1574"/>
        <end position="1597"/>
    </location>
</feature>
<dbReference type="Pfam" id="PF00063">
    <property type="entry name" value="Myosin_head"/>
    <property type="match status" value="1"/>
</dbReference>
<keyword evidence="10 13" id="KW-0505">Motor protein</keyword>
<dbReference type="Proteomes" id="UP000777438">
    <property type="component" value="Unassembled WGS sequence"/>
</dbReference>
<evidence type="ECO:0000256" key="5">
    <source>
        <dbReference type="ARBA" id="ARBA00022679"/>
    </source>
</evidence>
<keyword evidence="3" id="KW-1003">Cell membrane</keyword>
<dbReference type="GO" id="GO:0005886">
    <property type="term" value="C:plasma membrane"/>
    <property type="evidence" value="ECO:0007669"/>
    <property type="project" value="UniProtKB-SubCell"/>
</dbReference>
<dbReference type="Gene3D" id="3.10.120.10">
    <property type="entry name" value="Cytochrome b5-like heme/steroid binding domain"/>
    <property type="match status" value="1"/>
</dbReference>
<dbReference type="InterPro" id="IPR001609">
    <property type="entry name" value="Myosin_head_motor_dom-like"/>
</dbReference>
<evidence type="ECO:0000256" key="4">
    <source>
        <dbReference type="ARBA" id="ARBA00022676"/>
    </source>
</evidence>
<dbReference type="InterPro" id="IPR004835">
    <property type="entry name" value="Chitin_synth"/>
</dbReference>
<name>A0A9P8VW09_9HYPO</name>
<dbReference type="InterPro" id="IPR029044">
    <property type="entry name" value="Nucleotide-diphossugar_trans"/>
</dbReference>
<evidence type="ECO:0000313" key="18">
    <source>
        <dbReference type="EMBL" id="KAH6880471.1"/>
    </source>
</evidence>
<dbReference type="Gene3D" id="1.20.120.720">
    <property type="entry name" value="Myosin VI head, motor domain, U50 subdomain"/>
    <property type="match status" value="1"/>
</dbReference>
<dbReference type="Gene3D" id="1.10.10.820">
    <property type="match status" value="1"/>
</dbReference>
<dbReference type="EC" id="2.4.1.16" evidence="2"/>
<feature type="compositionally biased region" description="Basic residues" evidence="14">
    <location>
        <begin position="813"/>
        <end position="822"/>
    </location>
</feature>
<organism evidence="18 19">
    <name type="scientific">Thelonectria olida</name>
    <dbReference type="NCBI Taxonomy" id="1576542"/>
    <lineage>
        <taxon>Eukaryota</taxon>
        <taxon>Fungi</taxon>
        <taxon>Dikarya</taxon>
        <taxon>Ascomycota</taxon>
        <taxon>Pezizomycotina</taxon>
        <taxon>Sordariomycetes</taxon>
        <taxon>Hypocreomycetidae</taxon>
        <taxon>Hypocreales</taxon>
        <taxon>Nectriaceae</taxon>
        <taxon>Thelonectria</taxon>
    </lineage>
</organism>
<accession>A0A9P8VW09</accession>
<dbReference type="InterPro" id="IPR036400">
    <property type="entry name" value="Cyt_B5-like_heme/steroid_sf"/>
</dbReference>
<dbReference type="GO" id="GO:0003779">
    <property type="term" value="F:actin binding"/>
    <property type="evidence" value="ECO:0007669"/>
    <property type="project" value="UniProtKB-KW"/>
</dbReference>
<evidence type="ECO:0000313" key="19">
    <source>
        <dbReference type="Proteomes" id="UP000777438"/>
    </source>
</evidence>
<comment type="catalytic activity">
    <reaction evidence="12">
        <text>[(1-&gt;4)-N-acetyl-beta-D-glucosaminyl](n) + UDP-N-acetyl-alpha-D-glucosamine = [(1-&gt;4)-N-acetyl-beta-D-glucosaminyl](n+1) + UDP + H(+)</text>
        <dbReference type="Rhea" id="RHEA:16637"/>
        <dbReference type="Rhea" id="RHEA-COMP:9593"/>
        <dbReference type="Rhea" id="RHEA-COMP:9595"/>
        <dbReference type="ChEBI" id="CHEBI:15378"/>
        <dbReference type="ChEBI" id="CHEBI:17029"/>
        <dbReference type="ChEBI" id="CHEBI:57705"/>
        <dbReference type="ChEBI" id="CHEBI:58223"/>
        <dbReference type="EC" id="2.4.1.16"/>
    </reaction>
    <physiologicalReaction direction="left-to-right" evidence="12">
        <dbReference type="Rhea" id="RHEA:16638"/>
    </physiologicalReaction>
</comment>
<feature type="transmembrane region" description="Helical" evidence="15">
    <location>
        <begin position="1545"/>
        <end position="1567"/>
    </location>
</feature>
<dbReference type="PANTHER" id="PTHR22914:SF45">
    <property type="entry name" value="CHITIN SYNTHASE"/>
    <property type="match status" value="1"/>
</dbReference>
<keyword evidence="13" id="KW-0009">Actin-binding</keyword>
<evidence type="ECO:0000256" key="6">
    <source>
        <dbReference type="ARBA" id="ARBA00022692"/>
    </source>
</evidence>
<feature type="region of interest" description="Disordered" evidence="14">
    <location>
        <begin position="782"/>
        <end position="832"/>
    </location>
</feature>
<evidence type="ECO:0000256" key="1">
    <source>
        <dbReference type="ARBA" id="ARBA00004651"/>
    </source>
</evidence>
<comment type="subcellular location">
    <subcellularLocation>
        <location evidence="1">Cell membrane</location>
        <topology evidence="1">Multi-pass membrane protein</topology>
    </subcellularLocation>
</comment>
<gene>
    <name evidence="18" type="ORF">B0T10DRAFT_551678</name>
</gene>
<dbReference type="SUPFAM" id="SSF52540">
    <property type="entry name" value="P-loop containing nucleoside triphosphate hydrolases"/>
    <property type="match status" value="1"/>
</dbReference>
<evidence type="ECO:0000256" key="10">
    <source>
        <dbReference type="ARBA" id="ARBA00023175"/>
    </source>
</evidence>
<feature type="region of interest" description="Disordered" evidence="14">
    <location>
        <begin position="1"/>
        <end position="28"/>
    </location>
</feature>
<evidence type="ECO:0000256" key="7">
    <source>
        <dbReference type="ARBA" id="ARBA00022989"/>
    </source>
</evidence>
<dbReference type="GO" id="GO:0031505">
    <property type="term" value="P:fungal-type cell wall organization"/>
    <property type="evidence" value="ECO:0007669"/>
    <property type="project" value="TreeGrafter"/>
</dbReference>
<dbReference type="InterPro" id="IPR036961">
    <property type="entry name" value="Kinesin_motor_dom_sf"/>
</dbReference>
<keyword evidence="6 15" id="KW-0812">Transmembrane</keyword>
<dbReference type="InterPro" id="IPR001199">
    <property type="entry name" value="Cyt_B5-like_heme/steroid-bd"/>
</dbReference>
<feature type="compositionally biased region" description="Basic and acidic residues" evidence="14">
    <location>
        <begin position="823"/>
        <end position="832"/>
    </location>
</feature>
<evidence type="ECO:0000256" key="3">
    <source>
        <dbReference type="ARBA" id="ARBA00022475"/>
    </source>
</evidence>
<feature type="transmembrane region" description="Helical" evidence="15">
    <location>
        <begin position="1603"/>
        <end position="1628"/>
    </location>
</feature>
<reference evidence="18 19" key="1">
    <citation type="journal article" date="2021" name="Nat. Commun.">
        <title>Genetic determinants of endophytism in the Arabidopsis root mycobiome.</title>
        <authorList>
            <person name="Mesny F."/>
            <person name="Miyauchi S."/>
            <person name="Thiergart T."/>
            <person name="Pickel B."/>
            <person name="Atanasova L."/>
            <person name="Karlsson M."/>
            <person name="Huettel B."/>
            <person name="Barry K.W."/>
            <person name="Haridas S."/>
            <person name="Chen C."/>
            <person name="Bauer D."/>
            <person name="Andreopoulos W."/>
            <person name="Pangilinan J."/>
            <person name="LaButti K."/>
            <person name="Riley R."/>
            <person name="Lipzen A."/>
            <person name="Clum A."/>
            <person name="Drula E."/>
            <person name="Henrissat B."/>
            <person name="Kohler A."/>
            <person name="Grigoriev I.V."/>
            <person name="Martin F.M."/>
            <person name="Hacquard S."/>
        </authorList>
    </citation>
    <scope>NUCLEOTIDE SEQUENCE [LARGE SCALE GENOMIC DNA]</scope>
    <source>
        <strain evidence="18 19">MPI-CAGE-CH-0241</strain>
    </source>
</reference>
<dbReference type="GO" id="GO:0016459">
    <property type="term" value="C:myosin complex"/>
    <property type="evidence" value="ECO:0007669"/>
    <property type="project" value="UniProtKB-KW"/>
</dbReference>
<evidence type="ECO:0000256" key="15">
    <source>
        <dbReference type="SAM" id="Phobius"/>
    </source>
</evidence>
<comment type="caution">
    <text evidence="18">The sequence shown here is derived from an EMBL/GenBank/DDBJ whole genome shotgun (WGS) entry which is preliminary data.</text>
</comment>
<keyword evidence="7 15" id="KW-1133">Transmembrane helix</keyword>
<dbReference type="GO" id="GO:0004100">
    <property type="term" value="F:chitin synthase activity"/>
    <property type="evidence" value="ECO:0007669"/>
    <property type="project" value="UniProtKB-EC"/>
</dbReference>
<dbReference type="GO" id="GO:0030428">
    <property type="term" value="C:cell septum"/>
    <property type="evidence" value="ECO:0007669"/>
    <property type="project" value="TreeGrafter"/>
</dbReference>
<evidence type="ECO:0000256" key="12">
    <source>
        <dbReference type="ARBA" id="ARBA00049510"/>
    </source>
</evidence>
<dbReference type="SUPFAM" id="SSF55856">
    <property type="entry name" value="Cytochrome b5-like heme/steroid binding domain"/>
    <property type="match status" value="1"/>
</dbReference>
<keyword evidence="9 15" id="KW-0472">Membrane</keyword>
<evidence type="ECO:0000256" key="8">
    <source>
        <dbReference type="ARBA" id="ARBA00023123"/>
    </source>
</evidence>
<dbReference type="SUPFAM" id="SSF53448">
    <property type="entry name" value="Nucleotide-diphospho-sugar transferases"/>
    <property type="match status" value="1"/>
</dbReference>
<feature type="transmembrane region" description="Helical" evidence="15">
    <location>
        <begin position="839"/>
        <end position="858"/>
    </location>
</feature>
<keyword evidence="4" id="KW-0328">Glycosyltransferase</keyword>
<keyword evidence="8 13" id="KW-0518">Myosin</keyword>
<evidence type="ECO:0000259" key="16">
    <source>
        <dbReference type="PROSITE" id="PS50255"/>
    </source>
</evidence>
<sequence>MSPDTTPTKGDVVSPTASPGPPLPASLQPAASITTHLASRFYASSPATRISSHALAILNTYQSTAKDVDGEKESATIPEATHVVDGALARLSRLSENQTFLFLGESGSGKSWVRSHVIAGLLRKSGNTRSTMLSLTTCIFDSLTTLQTVASSKTSKAGLLYQLQYDTSTPDSILIGGAILGHRLPRSQFSHAHTDGRSYRILYYLISGASDAERAHFGFKNRQGSTHRWKYLGPSAHFRKNSTDVEGFHRFKSALWELDFQQSEVAQICEIFAAVLHIGQLEFHRPAILDVEGLDGGVAELAQVQNTEVLDLISSFLGAHPAHIEALMVSRTERVHGETITIALDPSRARANAAMLASMLYDLTTGYIIERMNQQTLAPDGSVVNTISLVDFPGLSHQPSTGSTLDQLLNNSSAEFMYNLSLHAVKRREDLLQAEEIPTVGTAYFDNSNTIKGLFNPQTGLLRVVEEQHRNNCTDSQLLTSVRSHFEGKSDTIHVRSSVDGLPLKGFLHQNLAVSFTVKHFAGEVEYSVKELMKEDSEANSRRFYDILKSSKNEVVASLFREENDPGFAYAQQSTTPRASSATFKFDDFSHPDDAGRVQPYRSSSAKFLSPLRLASKLVKSPNTNLYLMFSLNSNDGRVPRHFNTPCVRAQVQALGIPEIVERSRTADFNVTLPFGQFIALANMDAGHAGSEREAVLFIIVEKGWPENEALVGSTSVLLSERCWMEMEDLSDGACKPRRIVFDWELNHRMTLSEVVNSSSERLLSTYSAAYRDENPVAQLDTHDLTPSAEIGSSTSDPDHTVSTINERDVRTGQRKKTHKNRHMDAQRPNNDDPGRQRWLFLVYVLTFFMPDFCIRHLGGMASKDVRMAWREKLAINIIIWLSCGATVFFVMVVPLLICPKQHVFNAKELSSHNGKKHKSEYVAIRGEVFNLGAFIPRHYPSYIAPKLFTQFAGTDITALFPVQVSALCAGVNGSVSDSVTLDKPYNASESSAWIDAREVYAQYHDFRAFTNDSRPDWFFEQMMMLRARYRKGAVGYSRKSIRKMVKKNHKVITTLNGRVYDLTEYLSGGLHQYSKAGKAAHFDPNAVNFMHQSVLDLFQQKSGDDITKSWKALTLDNDLKSRMKVCLDNLFYIGDLDHRNSTKCQFANWLPLVVSILLCSVIAVKFASSISLSAKNAPEKVEKFVICQIPAYTEDEDSLRRAIDSVARMQYDDKRKLLIVVCDGLVVGEGNDKSTPRIVLDILGVPDDPSCYPEPLSFESIGHGSQRHNMGHVYSGLYEVYGHLVPFLVIVKVGKPSEATRPRPGNRGKRDSQMILMRFLNRVHYGLAMSPLELEIFHHIRNIIGVNPAFYEFILQIDADTIVAQDAATRMVSAFIDDMRLIAVCGETGLSNAKATAVTMIQVYEYFISHNLSKAFESLFGCVTCLPGCFSMYRIFASGTGKPLFVSHKIVESYATMDVDTLHMKNLLSLGEDRYLTTLLLKHHGKYQMKFLPSAQAWTVAPETWQVFLSQRRRWINSTVHNLVELLSISQICGFLFFSMHFVVIIDLITTVVQPVAIAYIIYLIIQIVKKPSVLPLMAIIILAIVYGIQVVAFLLRRKWDMAGWMLIYLAALPVFSFCLPLYSFWYMDDFDWGNTRIVAGEKGKRVEVDEDDVDVVEIPRMRWDEYQFELYRYEAQETNSKRDSSFSNLDQVGRLAASR</sequence>
<dbReference type="GO" id="GO:0006031">
    <property type="term" value="P:chitin biosynthetic process"/>
    <property type="evidence" value="ECO:0007669"/>
    <property type="project" value="TreeGrafter"/>
</dbReference>